<dbReference type="GO" id="GO:0005524">
    <property type="term" value="F:ATP binding"/>
    <property type="evidence" value="ECO:0007669"/>
    <property type="project" value="InterPro"/>
</dbReference>
<dbReference type="SUPFAM" id="SSF56784">
    <property type="entry name" value="HAD-like"/>
    <property type="match status" value="1"/>
</dbReference>
<sequence length="691" mass="72939">MESTFAAFSTITAMAPSLPLLTISKALHRHFSGARHLRPLLLARSSPASRSLGCFRASRIVSSSSLCYRTLGAAVLPVIRRRLQCLSSSSPSFRSISSGGGGGFGGYNGGSGGGGGGGSDSGDLKAKLGGGVSVPSSDIIILDVGGMTCGGCSASVKKILESQPQVATASVNLTTETAIVWPVPEAKSVPDWQKTLGEALANHLTNCGFDSTPRDLVTENFFKVFESKTKDKQARLKQSGRELAVSWALCAVCLVGHVTHFLGVKAPWLHAVHSTGFHVSLCLLTLLGPGRQLILDGFKSLLKGSPNMNTLVGLGAMSSFSVSSLAALIPKLGWKTFFEEPVMLIAFVLLGRNLEQRAKIKATSDMTGLLSVLPSKARLLLDGDSTVEVPCNSLSVGDLVIILPGAEDGTFTEEPGSGAVAIVNNKRVAVGTLEWVQRHGATGNILNASEENESNNQSVVYIGVDNTLAAVIRFEDKIREDAAQVVENLTRQGIDVYMLSGDKKNAANYVASVVGIPQDRVISGVKPAEKKKFINELQKNKNIVAMVGDGINDAAALASSDVGVAMGGGAGAASEVSPVVLMGNRLTQLLDAMELSRQTMKTVKQNLWWAFGYNIVGIPVAAGVLLPLTGTMLTPSMAGALMGVSSLGVMTNSLLLRYRFFSNREDKNVKWEPKEGTKQSPHENTRLKESS</sequence>
<evidence type="ECO:0000256" key="4">
    <source>
        <dbReference type="SAM" id="Phobius"/>
    </source>
</evidence>
<feature type="transmembrane region" description="Helical" evidence="4">
    <location>
        <begin position="243"/>
        <end position="262"/>
    </location>
</feature>
<organism evidence="6 7">
    <name type="scientific">Brassica cretica</name>
    <name type="common">Mustard</name>
    <dbReference type="NCBI Taxonomy" id="69181"/>
    <lineage>
        <taxon>Eukaryota</taxon>
        <taxon>Viridiplantae</taxon>
        <taxon>Streptophyta</taxon>
        <taxon>Embryophyta</taxon>
        <taxon>Tracheophyta</taxon>
        <taxon>Spermatophyta</taxon>
        <taxon>Magnoliopsida</taxon>
        <taxon>eudicotyledons</taxon>
        <taxon>Gunneridae</taxon>
        <taxon>Pentapetalae</taxon>
        <taxon>rosids</taxon>
        <taxon>malvids</taxon>
        <taxon>Brassicales</taxon>
        <taxon>Brassicaceae</taxon>
        <taxon>Brassiceae</taxon>
        <taxon>Brassica</taxon>
    </lineage>
</organism>
<dbReference type="GO" id="GO:0043682">
    <property type="term" value="F:P-type divalent copper transporter activity"/>
    <property type="evidence" value="ECO:0007669"/>
    <property type="project" value="TreeGrafter"/>
</dbReference>
<dbReference type="Proteomes" id="UP000712600">
    <property type="component" value="Unassembled WGS sequence"/>
</dbReference>
<gene>
    <name evidence="6" type="ORF">F2Q69_00032933</name>
</gene>
<feature type="region of interest" description="Disordered" evidence="3">
    <location>
        <begin position="669"/>
        <end position="691"/>
    </location>
</feature>
<dbReference type="AlphaFoldDB" id="A0A8S9SVP1"/>
<evidence type="ECO:0000256" key="1">
    <source>
        <dbReference type="ARBA" id="ARBA00022723"/>
    </source>
</evidence>
<dbReference type="SUPFAM" id="SSF55008">
    <property type="entry name" value="HMA, heavy metal-associated domain"/>
    <property type="match status" value="1"/>
</dbReference>
<dbReference type="PRINTS" id="PR00119">
    <property type="entry name" value="CATATPASE"/>
</dbReference>
<dbReference type="InterPro" id="IPR006121">
    <property type="entry name" value="HMA_dom"/>
</dbReference>
<name>A0A8S9SVP1_BRACR</name>
<dbReference type="Gene3D" id="2.70.150.10">
    <property type="entry name" value="Calcium-transporting ATPase, cytoplasmic transduction domain A"/>
    <property type="match status" value="1"/>
</dbReference>
<feature type="domain" description="HMA" evidence="5">
    <location>
        <begin position="138"/>
        <end position="212"/>
    </location>
</feature>
<dbReference type="GO" id="GO:0055070">
    <property type="term" value="P:copper ion homeostasis"/>
    <property type="evidence" value="ECO:0007669"/>
    <property type="project" value="TreeGrafter"/>
</dbReference>
<dbReference type="Gene3D" id="3.30.70.100">
    <property type="match status" value="1"/>
</dbReference>
<dbReference type="PROSITE" id="PS01047">
    <property type="entry name" value="HMA_1"/>
    <property type="match status" value="1"/>
</dbReference>
<dbReference type="Pfam" id="PF00403">
    <property type="entry name" value="HMA"/>
    <property type="match status" value="1"/>
</dbReference>
<keyword evidence="2" id="KW-1278">Translocase</keyword>
<accession>A0A8S9SVP1</accession>
<dbReference type="PROSITE" id="PS50846">
    <property type="entry name" value="HMA_2"/>
    <property type="match status" value="1"/>
</dbReference>
<evidence type="ECO:0000313" key="7">
    <source>
        <dbReference type="Proteomes" id="UP000712600"/>
    </source>
</evidence>
<dbReference type="InterPro" id="IPR023214">
    <property type="entry name" value="HAD_sf"/>
</dbReference>
<protein>
    <recommendedName>
        <fullName evidence="5">HMA domain-containing protein</fullName>
    </recommendedName>
</protein>
<keyword evidence="4" id="KW-1133">Transmembrane helix</keyword>
<dbReference type="GO" id="GO:0005507">
    <property type="term" value="F:copper ion binding"/>
    <property type="evidence" value="ECO:0007669"/>
    <property type="project" value="TreeGrafter"/>
</dbReference>
<dbReference type="InterPro" id="IPR001757">
    <property type="entry name" value="P_typ_ATPase"/>
</dbReference>
<feature type="transmembrane region" description="Helical" evidence="4">
    <location>
        <begin position="268"/>
        <end position="287"/>
    </location>
</feature>
<dbReference type="FunFam" id="3.30.70.100:FF:000047">
    <property type="entry name" value="Copper-transporting ATPase PAA1, chloroplastic"/>
    <property type="match status" value="1"/>
</dbReference>
<dbReference type="Pfam" id="PF00702">
    <property type="entry name" value="Hydrolase"/>
    <property type="match status" value="1"/>
</dbReference>
<feature type="transmembrane region" description="Helical" evidence="4">
    <location>
        <begin position="638"/>
        <end position="658"/>
    </location>
</feature>
<evidence type="ECO:0000256" key="3">
    <source>
        <dbReference type="SAM" id="MobiDB-lite"/>
    </source>
</evidence>
<dbReference type="InterPro" id="IPR017969">
    <property type="entry name" value="Heavy-metal-associated_CS"/>
</dbReference>
<dbReference type="CDD" id="cd00371">
    <property type="entry name" value="HMA"/>
    <property type="match status" value="1"/>
</dbReference>
<dbReference type="EMBL" id="QGKX02000004">
    <property type="protein sequence ID" value="KAF3604154.1"/>
    <property type="molecule type" value="Genomic_DNA"/>
</dbReference>
<keyword evidence="1" id="KW-0479">Metal-binding</keyword>
<dbReference type="GO" id="GO:0016020">
    <property type="term" value="C:membrane"/>
    <property type="evidence" value="ECO:0007669"/>
    <property type="project" value="InterPro"/>
</dbReference>
<dbReference type="InterPro" id="IPR036412">
    <property type="entry name" value="HAD-like_sf"/>
</dbReference>
<comment type="caution">
    <text evidence="6">The sequence shown here is derived from an EMBL/GenBank/DDBJ whole genome shotgun (WGS) entry which is preliminary data.</text>
</comment>
<dbReference type="GO" id="GO:0016887">
    <property type="term" value="F:ATP hydrolysis activity"/>
    <property type="evidence" value="ECO:0007669"/>
    <property type="project" value="InterPro"/>
</dbReference>
<proteinExistence type="predicted"/>
<evidence type="ECO:0000256" key="2">
    <source>
        <dbReference type="ARBA" id="ARBA00022967"/>
    </source>
</evidence>
<reference evidence="6" key="1">
    <citation type="submission" date="2019-12" db="EMBL/GenBank/DDBJ databases">
        <title>Genome sequencing and annotation of Brassica cretica.</title>
        <authorList>
            <person name="Studholme D.J."/>
            <person name="Sarris P."/>
        </authorList>
    </citation>
    <scope>NUCLEOTIDE SEQUENCE</scope>
    <source>
        <strain evidence="6">PFS-109/04</strain>
        <tissue evidence="6">Leaf</tissue>
    </source>
</reference>
<evidence type="ECO:0000313" key="6">
    <source>
        <dbReference type="EMBL" id="KAF3604154.1"/>
    </source>
</evidence>
<feature type="transmembrane region" description="Helical" evidence="4">
    <location>
        <begin position="308"/>
        <end position="330"/>
    </location>
</feature>
<dbReference type="FunFam" id="3.40.50.1000:FF:000453">
    <property type="entry name" value="Copper-transporting ATPase PAA1 chloroplastic"/>
    <property type="match status" value="1"/>
</dbReference>
<keyword evidence="4" id="KW-0812">Transmembrane</keyword>
<dbReference type="PANTHER" id="PTHR43520">
    <property type="entry name" value="ATP7, ISOFORM B"/>
    <property type="match status" value="1"/>
</dbReference>
<dbReference type="InterPro" id="IPR036163">
    <property type="entry name" value="HMA_dom_sf"/>
</dbReference>
<dbReference type="PRINTS" id="PR00120">
    <property type="entry name" value="HATPASE"/>
</dbReference>
<dbReference type="Gene3D" id="3.40.50.1000">
    <property type="entry name" value="HAD superfamily/HAD-like"/>
    <property type="match status" value="1"/>
</dbReference>
<feature type="transmembrane region" description="Helical" evidence="4">
    <location>
        <begin position="607"/>
        <end position="626"/>
    </location>
</feature>
<dbReference type="NCBIfam" id="TIGR01494">
    <property type="entry name" value="ATPase_P-type"/>
    <property type="match status" value="1"/>
</dbReference>
<keyword evidence="4" id="KW-0472">Membrane</keyword>
<dbReference type="PANTHER" id="PTHR43520:SF22">
    <property type="entry name" value="COPPER-TRANSPORTING ATPASE PAA1, CHLOROPLASTIC"/>
    <property type="match status" value="1"/>
</dbReference>
<evidence type="ECO:0000259" key="5">
    <source>
        <dbReference type="PROSITE" id="PS50846"/>
    </source>
</evidence>